<feature type="transmembrane region" description="Helical" evidence="11">
    <location>
        <begin position="180"/>
        <end position="202"/>
    </location>
</feature>
<keyword evidence="4" id="KW-0813">Transport</keyword>
<gene>
    <name evidence="12" type="ORF">WJX75_009726</name>
</gene>
<evidence type="ECO:0000256" key="11">
    <source>
        <dbReference type="SAM" id="Phobius"/>
    </source>
</evidence>
<feature type="transmembrane region" description="Helical" evidence="11">
    <location>
        <begin position="269"/>
        <end position="286"/>
    </location>
</feature>
<evidence type="ECO:0000256" key="2">
    <source>
        <dbReference type="ARBA" id="ARBA00004653"/>
    </source>
</evidence>
<name>A0ABR2YVV0_9CHLO</name>
<dbReference type="EMBL" id="JALJOT010000005">
    <property type="protein sequence ID" value="KAK9915475.1"/>
    <property type="molecule type" value="Genomic_DNA"/>
</dbReference>
<dbReference type="PANTHER" id="PTHR14083:SF0">
    <property type="entry name" value="YIP1D-INTERACTING FACTOR 1, ISOFORM C"/>
    <property type="match status" value="1"/>
</dbReference>
<accession>A0ABR2YVV0</accession>
<evidence type="ECO:0000256" key="6">
    <source>
        <dbReference type="ARBA" id="ARBA00022824"/>
    </source>
</evidence>
<feature type="transmembrane region" description="Helical" evidence="11">
    <location>
        <begin position="139"/>
        <end position="159"/>
    </location>
</feature>
<dbReference type="PANTHER" id="PTHR14083">
    <property type="entry name" value="YIP1 INTERACTING FACTOR HOMOLOG YIF1 PROTEIN"/>
    <property type="match status" value="1"/>
</dbReference>
<evidence type="ECO:0000256" key="1">
    <source>
        <dbReference type="ARBA" id="ARBA00004477"/>
    </source>
</evidence>
<keyword evidence="9" id="KW-0333">Golgi apparatus</keyword>
<evidence type="ECO:0000256" key="8">
    <source>
        <dbReference type="ARBA" id="ARBA00022989"/>
    </source>
</evidence>
<evidence type="ECO:0000256" key="9">
    <source>
        <dbReference type="ARBA" id="ARBA00023034"/>
    </source>
</evidence>
<organism evidence="12 13">
    <name type="scientific">Coccomyxa subellipsoidea</name>
    <dbReference type="NCBI Taxonomy" id="248742"/>
    <lineage>
        <taxon>Eukaryota</taxon>
        <taxon>Viridiplantae</taxon>
        <taxon>Chlorophyta</taxon>
        <taxon>core chlorophytes</taxon>
        <taxon>Trebouxiophyceae</taxon>
        <taxon>Trebouxiophyceae incertae sedis</taxon>
        <taxon>Coccomyxaceae</taxon>
        <taxon>Coccomyxa</taxon>
    </lineage>
</organism>
<dbReference type="Pfam" id="PF03878">
    <property type="entry name" value="YIF1"/>
    <property type="match status" value="1"/>
</dbReference>
<evidence type="ECO:0008006" key="14">
    <source>
        <dbReference type="Google" id="ProtNLM"/>
    </source>
</evidence>
<dbReference type="Proteomes" id="UP001491310">
    <property type="component" value="Unassembled WGS sequence"/>
</dbReference>
<feature type="transmembrane region" description="Helical" evidence="11">
    <location>
        <begin position="228"/>
        <end position="249"/>
    </location>
</feature>
<keyword evidence="7" id="KW-0653">Protein transport</keyword>
<dbReference type="InterPro" id="IPR005578">
    <property type="entry name" value="Yif1_fam"/>
</dbReference>
<keyword evidence="6" id="KW-0256">Endoplasmic reticulum</keyword>
<protein>
    <recommendedName>
        <fullName evidence="14">YIF1-domain-containing protein</fullName>
    </recommendedName>
</protein>
<comment type="subcellular location">
    <subcellularLocation>
        <location evidence="1">Endoplasmic reticulum membrane</location>
        <topology evidence="1">Multi-pass membrane protein</topology>
    </subcellularLocation>
    <subcellularLocation>
        <location evidence="2">Golgi apparatus membrane</location>
        <topology evidence="2">Multi-pass membrane protein</topology>
    </subcellularLocation>
</comment>
<evidence type="ECO:0000256" key="7">
    <source>
        <dbReference type="ARBA" id="ARBA00022927"/>
    </source>
</evidence>
<evidence type="ECO:0000256" key="4">
    <source>
        <dbReference type="ARBA" id="ARBA00022448"/>
    </source>
</evidence>
<evidence type="ECO:0000313" key="12">
    <source>
        <dbReference type="EMBL" id="KAK9915475.1"/>
    </source>
</evidence>
<sequence length="289" mass="32323">MPGQPGQQVPFVHNSFGQTNSLDPYAQGPYAQASPYGMPNPQAPFPVNDPLMAMGSSMLRQSGATYLESGKRYMQSWTGVLSGGLLHYHFDINSEYVRNKLLMLLAPFLRRWNYTRVVEQITGGHKYLPPRQDVNAPDLYIPFMAVCTCCLLASISKVLTGRFSPDTMYATVSSGFGAWAVHWVVLKALMYVLGASAAIPFLELASYAGYPFVPACIAMVARMTLGTWGFRAVWAYGAAMIGIVLVRTLKRIIFYEARQYSIDSTRHNYLLLALWIFEFPFTWWLAALP</sequence>
<evidence type="ECO:0000256" key="3">
    <source>
        <dbReference type="ARBA" id="ARBA00009727"/>
    </source>
</evidence>
<keyword evidence="10 11" id="KW-0472">Membrane</keyword>
<keyword evidence="8 11" id="KW-1133">Transmembrane helix</keyword>
<keyword evidence="5 11" id="KW-0812">Transmembrane</keyword>
<reference evidence="12 13" key="1">
    <citation type="journal article" date="2024" name="Nat. Commun.">
        <title>Phylogenomics reveals the evolutionary origins of lichenization in chlorophyte algae.</title>
        <authorList>
            <person name="Puginier C."/>
            <person name="Libourel C."/>
            <person name="Otte J."/>
            <person name="Skaloud P."/>
            <person name="Haon M."/>
            <person name="Grisel S."/>
            <person name="Petersen M."/>
            <person name="Berrin J.G."/>
            <person name="Delaux P.M."/>
            <person name="Dal Grande F."/>
            <person name="Keller J."/>
        </authorList>
    </citation>
    <scope>NUCLEOTIDE SEQUENCE [LARGE SCALE GENOMIC DNA]</scope>
    <source>
        <strain evidence="12 13">SAG 216-7</strain>
    </source>
</reference>
<evidence type="ECO:0000313" key="13">
    <source>
        <dbReference type="Proteomes" id="UP001491310"/>
    </source>
</evidence>
<comment type="similarity">
    <text evidence="3">Belongs to the YIF1 family.</text>
</comment>
<keyword evidence="13" id="KW-1185">Reference proteome</keyword>
<evidence type="ECO:0000256" key="10">
    <source>
        <dbReference type="ARBA" id="ARBA00023136"/>
    </source>
</evidence>
<proteinExistence type="inferred from homology"/>
<comment type="caution">
    <text evidence="12">The sequence shown here is derived from an EMBL/GenBank/DDBJ whole genome shotgun (WGS) entry which is preliminary data.</text>
</comment>
<evidence type="ECO:0000256" key="5">
    <source>
        <dbReference type="ARBA" id="ARBA00022692"/>
    </source>
</evidence>